<dbReference type="SUPFAM" id="SSF63380">
    <property type="entry name" value="Riboflavin synthase domain-like"/>
    <property type="match status" value="1"/>
</dbReference>
<evidence type="ECO:0000256" key="5">
    <source>
        <dbReference type="ARBA" id="ARBA00022827"/>
    </source>
</evidence>
<dbReference type="InterPro" id="IPR017938">
    <property type="entry name" value="Riboflavin_synthase-like_b-brl"/>
</dbReference>
<comment type="cofactor">
    <cofactor evidence="2">
        <name>FAD</name>
        <dbReference type="ChEBI" id="CHEBI:57692"/>
    </cofactor>
</comment>
<dbReference type="PROSITE" id="PS50902">
    <property type="entry name" value="FLAVODOXIN_LIKE"/>
    <property type="match status" value="1"/>
</dbReference>
<dbReference type="SUPFAM" id="SSF52218">
    <property type="entry name" value="Flavoproteins"/>
    <property type="match status" value="1"/>
</dbReference>
<feature type="non-terminal residue" evidence="11">
    <location>
        <position position="740"/>
    </location>
</feature>
<evidence type="ECO:0000256" key="8">
    <source>
        <dbReference type="SAM" id="MobiDB-lite"/>
    </source>
</evidence>
<dbReference type="GO" id="GO:0010181">
    <property type="term" value="F:FMN binding"/>
    <property type="evidence" value="ECO:0007669"/>
    <property type="project" value="InterPro"/>
</dbReference>
<feature type="domain" description="Flavodoxin-like" evidence="9">
    <location>
        <begin position="130"/>
        <end position="296"/>
    </location>
</feature>
<dbReference type="Gene3D" id="1.20.990.10">
    <property type="entry name" value="NADPH-cytochrome p450 Reductase, Chain A, domain 3"/>
    <property type="match status" value="1"/>
</dbReference>
<dbReference type="EMBL" id="GL378325">
    <property type="protein sequence ID" value="EFJ52113.1"/>
    <property type="molecule type" value="Genomic_DNA"/>
</dbReference>
<proteinExistence type="predicted"/>
<dbReference type="InterPro" id="IPR001433">
    <property type="entry name" value="OxRdtase_FAD/NAD-bd"/>
</dbReference>
<dbReference type="STRING" id="3068.D8TKS2"/>
<comment type="cofactor">
    <cofactor evidence="1">
        <name>FMN</name>
        <dbReference type="ChEBI" id="CHEBI:58210"/>
    </cofactor>
</comment>
<dbReference type="Pfam" id="PF00667">
    <property type="entry name" value="FAD_binding_1"/>
    <property type="match status" value="2"/>
</dbReference>
<keyword evidence="3" id="KW-0285">Flavoprotein</keyword>
<dbReference type="RefSeq" id="XP_002946887.1">
    <property type="nucleotide sequence ID" value="XM_002946841.1"/>
</dbReference>
<dbReference type="Gene3D" id="3.40.50.360">
    <property type="match status" value="2"/>
</dbReference>
<dbReference type="GO" id="GO:0050660">
    <property type="term" value="F:flavin adenine dinucleotide binding"/>
    <property type="evidence" value="ECO:0007669"/>
    <property type="project" value="TreeGrafter"/>
</dbReference>
<dbReference type="Gene3D" id="2.40.30.10">
    <property type="entry name" value="Translation factors"/>
    <property type="match status" value="1"/>
</dbReference>
<dbReference type="Proteomes" id="UP000001058">
    <property type="component" value="Unassembled WGS sequence"/>
</dbReference>
<dbReference type="Pfam" id="PF00175">
    <property type="entry name" value="NAD_binding_1"/>
    <property type="match status" value="1"/>
</dbReference>
<keyword evidence="5" id="KW-0274">FAD</keyword>
<name>D8TKS2_VOLCA</name>
<dbReference type="PROSITE" id="PS51384">
    <property type="entry name" value="FAD_FR"/>
    <property type="match status" value="1"/>
</dbReference>
<dbReference type="InterPro" id="IPR001709">
    <property type="entry name" value="Flavoprot_Pyr_Nucl_cyt_Rdtase"/>
</dbReference>
<dbReference type="AlphaFoldDB" id="D8TKS2"/>
<keyword evidence="6" id="KW-0521">NADP</keyword>
<evidence type="ECO:0000256" key="4">
    <source>
        <dbReference type="ARBA" id="ARBA00022643"/>
    </source>
</evidence>
<dbReference type="PANTHER" id="PTHR19384">
    <property type="entry name" value="NITRIC OXIDE SYNTHASE-RELATED"/>
    <property type="match status" value="1"/>
</dbReference>
<gene>
    <name evidence="11" type="ORF">VOLCADRAFT_86939</name>
</gene>
<dbReference type="GO" id="GO:0005829">
    <property type="term" value="C:cytosol"/>
    <property type="evidence" value="ECO:0007669"/>
    <property type="project" value="TreeGrafter"/>
</dbReference>
<evidence type="ECO:0000256" key="3">
    <source>
        <dbReference type="ARBA" id="ARBA00022630"/>
    </source>
</evidence>
<dbReference type="eggNOG" id="KOG1158">
    <property type="taxonomic scope" value="Eukaryota"/>
</dbReference>
<evidence type="ECO:0000313" key="12">
    <source>
        <dbReference type="Proteomes" id="UP000001058"/>
    </source>
</evidence>
<dbReference type="GeneID" id="9618076"/>
<evidence type="ECO:0000256" key="1">
    <source>
        <dbReference type="ARBA" id="ARBA00001917"/>
    </source>
</evidence>
<dbReference type="InterPro" id="IPR029039">
    <property type="entry name" value="Flavoprotein-like_sf"/>
</dbReference>
<dbReference type="InterPro" id="IPR023173">
    <property type="entry name" value="NADPH_Cyt_P450_Rdtase_alpha"/>
</dbReference>
<keyword evidence="4" id="KW-0288">FMN</keyword>
<accession>D8TKS2</accession>
<keyword evidence="12" id="KW-1185">Reference proteome</keyword>
<evidence type="ECO:0000256" key="2">
    <source>
        <dbReference type="ARBA" id="ARBA00001974"/>
    </source>
</evidence>
<dbReference type="GO" id="GO:0016491">
    <property type="term" value="F:oxidoreductase activity"/>
    <property type="evidence" value="ECO:0007669"/>
    <property type="project" value="UniProtKB-KW"/>
</dbReference>
<evidence type="ECO:0000256" key="6">
    <source>
        <dbReference type="ARBA" id="ARBA00022857"/>
    </source>
</evidence>
<dbReference type="PRINTS" id="PR00371">
    <property type="entry name" value="FPNCR"/>
</dbReference>
<dbReference type="InParanoid" id="D8TKS2"/>
<protein>
    <submittedName>
        <fullName evidence="11">Uncharacterized protein</fullName>
    </submittedName>
</protein>
<sequence length="740" mass="81075">MILHEAWIPKWNITYMRWTIAASVPVAWYLLGRRRRADTGQDRTDFDGFLKVVEDVGSTGSQPEPAKRSGTIDSFYKDAGAQEDVRNPLDFNSFLLSNKPRPEAQAVPKDARRAGATEQCSGPKPDMKPVTVLYGTEYGFSKEIAEKLCRQLQAAGNIWPLLENMADHPNGYDFAKTQVALVACSTQGDGVPPTEARDFCEWLFTGKAGSLAHIKFAVCALGDKPFARPICTLLGVLLPGHSDIRDTAYRSYTHFCRCGKLLDAAFETAGAQRLIDRVDVNKEDWSVVDSWLAAVVTAVKGLALQSFSDLSIAISAPAGGDKGSAPKKWGKSRPYFGTVLALEGLCVLTDNDDKNTVRMEVDLGDSDLTYLPGDALGLYPTNDAKAVQELIRVMAASPAEVVPAPSWHYEDNDGRRDAMPLAEALAKCYDIRCPKPELLKLLVAALDSVTQGNGHGTNAADGHIPIDELAVGRHEQLRRALAGSTAMDQYLSPRHVVDVLEDAAPAVLSTSQVLSCLRQLQPRLYSISSSPLEDPRRVQVTVAEVKYKSLDKARIGVCSTMISERLEVGSCVPVYVHKNPDFRLPQSAATPIIMVGPGTGLAPFRSFIMQRLLEQQDNEPLGPMVLYFGCRRRDQDYLYGKILESWSSEGKITLFTAFSREQHGLALDRGLTVCAQDVNVLRVGAKPRLAVLDRTCCAAGQVLCSRCCAARLWFEAPVWTFCLNCMGPNALSTWSDVDLR</sequence>
<dbReference type="Pfam" id="PF00258">
    <property type="entry name" value="Flavodoxin_1"/>
    <property type="match status" value="1"/>
</dbReference>
<evidence type="ECO:0000259" key="9">
    <source>
        <dbReference type="PROSITE" id="PS50902"/>
    </source>
</evidence>
<feature type="domain" description="FAD-binding FR-type" evidence="10">
    <location>
        <begin position="332"/>
        <end position="585"/>
    </location>
</feature>
<dbReference type="KEGG" id="vcn:VOLCADRAFT_86939"/>
<dbReference type="PANTHER" id="PTHR19384:SF128">
    <property type="entry name" value="NADPH OXIDOREDUCTASE A"/>
    <property type="match status" value="1"/>
</dbReference>
<dbReference type="InterPro" id="IPR008254">
    <property type="entry name" value="Flavodoxin/NO_synth"/>
</dbReference>
<dbReference type="InterPro" id="IPR003097">
    <property type="entry name" value="CysJ-like_FAD-binding"/>
</dbReference>
<dbReference type="InterPro" id="IPR017927">
    <property type="entry name" value="FAD-bd_FR_type"/>
</dbReference>
<organism evidence="12">
    <name type="scientific">Volvox carteri f. nagariensis</name>
    <dbReference type="NCBI Taxonomy" id="3068"/>
    <lineage>
        <taxon>Eukaryota</taxon>
        <taxon>Viridiplantae</taxon>
        <taxon>Chlorophyta</taxon>
        <taxon>core chlorophytes</taxon>
        <taxon>Chlorophyceae</taxon>
        <taxon>CS clade</taxon>
        <taxon>Chlamydomonadales</taxon>
        <taxon>Volvocaceae</taxon>
        <taxon>Volvox</taxon>
    </lineage>
</organism>
<feature type="region of interest" description="Disordered" evidence="8">
    <location>
        <begin position="102"/>
        <end position="122"/>
    </location>
</feature>
<evidence type="ECO:0000256" key="7">
    <source>
        <dbReference type="ARBA" id="ARBA00023002"/>
    </source>
</evidence>
<evidence type="ECO:0000313" key="11">
    <source>
        <dbReference type="EMBL" id="EFJ52113.1"/>
    </source>
</evidence>
<dbReference type="SUPFAM" id="SSF52343">
    <property type="entry name" value="Ferredoxin reductase-like, C-terminal NADP-linked domain"/>
    <property type="match status" value="1"/>
</dbReference>
<dbReference type="Gene3D" id="3.40.50.80">
    <property type="entry name" value="Nucleotide-binding domain of ferredoxin-NADP reductase (FNR) module"/>
    <property type="match status" value="1"/>
</dbReference>
<keyword evidence="7" id="KW-0560">Oxidoreductase</keyword>
<dbReference type="OrthoDB" id="1856718at2759"/>
<dbReference type="InterPro" id="IPR039261">
    <property type="entry name" value="FNR_nucleotide-bd"/>
</dbReference>
<evidence type="ECO:0000259" key="10">
    <source>
        <dbReference type="PROSITE" id="PS51384"/>
    </source>
</evidence>
<reference evidence="11 12" key="1">
    <citation type="journal article" date="2010" name="Science">
        <title>Genomic analysis of organismal complexity in the multicellular green alga Volvox carteri.</title>
        <authorList>
            <person name="Prochnik S.E."/>
            <person name="Umen J."/>
            <person name="Nedelcu A.M."/>
            <person name="Hallmann A."/>
            <person name="Miller S.M."/>
            <person name="Nishii I."/>
            <person name="Ferris P."/>
            <person name="Kuo A."/>
            <person name="Mitros T."/>
            <person name="Fritz-Laylin L.K."/>
            <person name="Hellsten U."/>
            <person name="Chapman J."/>
            <person name="Simakov O."/>
            <person name="Rensing S.A."/>
            <person name="Terry A."/>
            <person name="Pangilinan J."/>
            <person name="Kapitonov V."/>
            <person name="Jurka J."/>
            <person name="Salamov A."/>
            <person name="Shapiro H."/>
            <person name="Schmutz J."/>
            <person name="Grimwood J."/>
            <person name="Lindquist E."/>
            <person name="Lucas S."/>
            <person name="Grigoriev I.V."/>
            <person name="Schmitt R."/>
            <person name="Kirk D."/>
            <person name="Rokhsar D.S."/>
        </authorList>
    </citation>
    <scope>NUCLEOTIDE SEQUENCE [LARGE SCALE GENOMIC DNA]</scope>
    <source>
        <strain evidence="12">f. Nagariensis / Eve</strain>
    </source>
</reference>